<dbReference type="GO" id="GO:0006814">
    <property type="term" value="P:sodium ion transport"/>
    <property type="evidence" value="ECO:0007669"/>
    <property type="project" value="UniProtKB-KW"/>
</dbReference>
<dbReference type="PROSITE" id="PS50283">
    <property type="entry name" value="NA_SOLUT_SYMP_3"/>
    <property type="match status" value="1"/>
</dbReference>
<evidence type="ECO:0000256" key="10">
    <source>
        <dbReference type="ARBA" id="ARBA00023136"/>
    </source>
</evidence>
<accession>A0A1M5EZZ6</accession>
<evidence type="ECO:0000256" key="6">
    <source>
        <dbReference type="ARBA" id="ARBA00022847"/>
    </source>
</evidence>
<evidence type="ECO:0000256" key="3">
    <source>
        <dbReference type="ARBA" id="ARBA00022448"/>
    </source>
</evidence>
<dbReference type="RefSeq" id="WP_073040478.1">
    <property type="nucleotide sequence ID" value="NZ_FQVB01000029.1"/>
</dbReference>
<keyword evidence="10 14" id="KW-0472">Membrane</keyword>
<keyword evidence="3" id="KW-0813">Transport</keyword>
<evidence type="ECO:0000256" key="12">
    <source>
        <dbReference type="ARBA" id="ARBA00033708"/>
    </source>
</evidence>
<keyword evidence="8" id="KW-0915">Sodium</keyword>
<evidence type="ECO:0000256" key="13">
    <source>
        <dbReference type="RuleBase" id="RU362091"/>
    </source>
</evidence>
<dbReference type="InterPro" id="IPR050277">
    <property type="entry name" value="Sodium:Solute_Symporter"/>
</dbReference>
<comment type="catalytic activity">
    <reaction evidence="12">
        <text>L-proline(in) + Na(+)(in) = L-proline(out) + Na(+)(out)</text>
        <dbReference type="Rhea" id="RHEA:28967"/>
        <dbReference type="ChEBI" id="CHEBI:29101"/>
        <dbReference type="ChEBI" id="CHEBI:60039"/>
    </reaction>
</comment>
<keyword evidence="11" id="KW-0739">Sodium transport</keyword>
<feature type="transmembrane region" description="Helical" evidence="14">
    <location>
        <begin position="151"/>
        <end position="170"/>
    </location>
</feature>
<dbReference type="InterPro" id="IPR038377">
    <property type="entry name" value="Na/Glc_symporter_sf"/>
</dbReference>
<keyword evidence="9" id="KW-0406">Ion transport</keyword>
<evidence type="ECO:0000256" key="14">
    <source>
        <dbReference type="SAM" id="Phobius"/>
    </source>
</evidence>
<feature type="transmembrane region" description="Helical" evidence="14">
    <location>
        <begin position="274"/>
        <end position="299"/>
    </location>
</feature>
<evidence type="ECO:0000256" key="1">
    <source>
        <dbReference type="ARBA" id="ARBA00004651"/>
    </source>
</evidence>
<evidence type="ECO:0000256" key="7">
    <source>
        <dbReference type="ARBA" id="ARBA00022989"/>
    </source>
</evidence>
<feature type="transmembrane region" description="Helical" evidence="14">
    <location>
        <begin position="45"/>
        <end position="69"/>
    </location>
</feature>
<protein>
    <submittedName>
        <fullName evidence="15">Solute:Na+ symporter, SSS family</fullName>
    </submittedName>
</protein>
<dbReference type="OrthoDB" id="8951256at2"/>
<dbReference type="Proteomes" id="UP000184076">
    <property type="component" value="Unassembled WGS sequence"/>
</dbReference>
<reference evidence="16" key="1">
    <citation type="submission" date="2016-11" db="EMBL/GenBank/DDBJ databases">
        <authorList>
            <person name="Varghese N."/>
            <person name="Submissions S."/>
        </authorList>
    </citation>
    <scope>NUCLEOTIDE SEQUENCE [LARGE SCALE GENOMIC DNA]</scope>
    <source>
        <strain evidence="16">DSM 9756</strain>
    </source>
</reference>
<evidence type="ECO:0000256" key="8">
    <source>
        <dbReference type="ARBA" id="ARBA00023053"/>
    </source>
</evidence>
<dbReference type="Pfam" id="PF00474">
    <property type="entry name" value="SSF"/>
    <property type="match status" value="1"/>
</dbReference>
<organism evidence="15 16">
    <name type="scientific">Desulfacinum infernum DSM 9756</name>
    <dbReference type="NCBI Taxonomy" id="1121391"/>
    <lineage>
        <taxon>Bacteria</taxon>
        <taxon>Pseudomonadati</taxon>
        <taxon>Thermodesulfobacteriota</taxon>
        <taxon>Syntrophobacteria</taxon>
        <taxon>Syntrophobacterales</taxon>
        <taxon>Syntrophobacteraceae</taxon>
        <taxon>Desulfacinum</taxon>
    </lineage>
</organism>
<dbReference type="PANTHER" id="PTHR48086:SF3">
    <property type="entry name" value="SODIUM_PROLINE SYMPORTER"/>
    <property type="match status" value="1"/>
</dbReference>
<sequence length="531" mass="57698">MGANPVVILGALIYFAIMIAIGWYSRKAALNASDYYVAGRKVGPFVNGAALASTYLSPASFLGLPAFIFLLGYPFWWALVGIIGGMPIATLLTAAPLRKYAPTSFTDYYADRYDSKWLRLVAGIPTLIAGIAYVTLSIVGTALFMLAILKLNFNVSVVIAALVVFVYVYWGGMVATTWSAAFQGVTMAVAAVVGAIYTIAHFGGINGMTEAVLSISPNFFNTPYANEKASHALMGMWTGVVGFYYTWHFGFAAMPYTVVRFFTAQDIKSARRSVFWAVFFGGAMYMGLTIIGTAARTLIETLHPFMQVEGVKNAVDVLKHMKQVYGVGGAAVTDYSMIAAMEGLKSPFLLAVICAGGLAIAMSTAAGWTMVLNVLLGRDLIGKVFGSNWPEEKPVQVTRIMTTLVIVICTLIAFNPPALVLDISGAAFIVILASVGPPLILGIWWHRANTTAAVANILVMTFLSTYSWMYANTKLGSAHWFFLSKKGGIVTPHQFYWVFVGFVFFILISLITKPNKDEIVKKYSYDLRPEN</sequence>
<comment type="subcellular location">
    <subcellularLocation>
        <location evidence="1">Cell membrane</location>
        <topology evidence="1">Multi-pass membrane protein</topology>
    </subcellularLocation>
</comment>
<comment type="similarity">
    <text evidence="2 13">Belongs to the sodium:solute symporter (SSF) (TC 2.A.21) family.</text>
</comment>
<name>A0A1M5EZZ6_9BACT</name>
<evidence type="ECO:0000313" key="15">
    <source>
        <dbReference type="EMBL" id="SHF84900.1"/>
    </source>
</evidence>
<dbReference type="STRING" id="1121391.SAMN02745206_02778"/>
<dbReference type="InterPro" id="IPR001734">
    <property type="entry name" value="Na/solute_symporter"/>
</dbReference>
<evidence type="ECO:0000256" key="2">
    <source>
        <dbReference type="ARBA" id="ARBA00006434"/>
    </source>
</evidence>
<evidence type="ECO:0000256" key="4">
    <source>
        <dbReference type="ARBA" id="ARBA00022475"/>
    </source>
</evidence>
<keyword evidence="7 14" id="KW-1133">Transmembrane helix</keyword>
<feature type="transmembrane region" description="Helical" evidence="14">
    <location>
        <begin position="494"/>
        <end position="512"/>
    </location>
</feature>
<feature type="transmembrane region" description="Helical" evidence="14">
    <location>
        <begin position="75"/>
        <end position="97"/>
    </location>
</feature>
<keyword evidence="16" id="KW-1185">Reference proteome</keyword>
<evidence type="ECO:0000256" key="9">
    <source>
        <dbReference type="ARBA" id="ARBA00023065"/>
    </source>
</evidence>
<feature type="transmembrane region" description="Helical" evidence="14">
    <location>
        <begin position="426"/>
        <end position="445"/>
    </location>
</feature>
<evidence type="ECO:0000313" key="16">
    <source>
        <dbReference type="Proteomes" id="UP000184076"/>
    </source>
</evidence>
<dbReference type="GO" id="GO:0015293">
    <property type="term" value="F:symporter activity"/>
    <property type="evidence" value="ECO:0007669"/>
    <property type="project" value="UniProtKB-KW"/>
</dbReference>
<dbReference type="AlphaFoldDB" id="A0A1M5EZZ6"/>
<dbReference type="Gene3D" id="1.20.1730.10">
    <property type="entry name" value="Sodium/glucose cotransporter"/>
    <property type="match status" value="1"/>
</dbReference>
<feature type="transmembrane region" description="Helical" evidence="14">
    <location>
        <begin position="348"/>
        <end position="376"/>
    </location>
</feature>
<feature type="transmembrane region" description="Helical" evidence="14">
    <location>
        <begin position="243"/>
        <end position="262"/>
    </location>
</feature>
<feature type="transmembrane region" description="Helical" evidence="14">
    <location>
        <begin position="6"/>
        <end position="24"/>
    </location>
</feature>
<feature type="transmembrane region" description="Helical" evidence="14">
    <location>
        <begin position="452"/>
        <end position="471"/>
    </location>
</feature>
<feature type="transmembrane region" description="Helical" evidence="14">
    <location>
        <begin position="117"/>
        <end position="145"/>
    </location>
</feature>
<dbReference type="EMBL" id="FQVB01000029">
    <property type="protein sequence ID" value="SHF84900.1"/>
    <property type="molecule type" value="Genomic_DNA"/>
</dbReference>
<evidence type="ECO:0000256" key="5">
    <source>
        <dbReference type="ARBA" id="ARBA00022692"/>
    </source>
</evidence>
<feature type="transmembrane region" description="Helical" evidence="14">
    <location>
        <begin position="397"/>
        <end position="414"/>
    </location>
</feature>
<keyword evidence="4" id="KW-1003">Cell membrane</keyword>
<evidence type="ECO:0000256" key="11">
    <source>
        <dbReference type="ARBA" id="ARBA00023201"/>
    </source>
</evidence>
<dbReference type="PANTHER" id="PTHR48086">
    <property type="entry name" value="SODIUM/PROLINE SYMPORTER-RELATED"/>
    <property type="match status" value="1"/>
</dbReference>
<feature type="transmembrane region" description="Helical" evidence="14">
    <location>
        <begin position="182"/>
        <end position="200"/>
    </location>
</feature>
<keyword evidence="6" id="KW-0769">Symport</keyword>
<dbReference type="GO" id="GO:0005886">
    <property type="term" value="C:plasma membrane"/>
    <property type="evidence" value="ECO:0007669"/>
    <property type="project" value="UniProtKB-SubCell"/>
</dbReference>
<proteinExistence type="inferred from homology"/>
<gene>
    <name evidence="15" type="ORF">SAMN02745206_02778</name>
</gene>
<keyword evidence="5 14" id="KW-0812">Transmembrane</keyword>